<dbReference type="RefSeq" id="XP_033402866.1">
    <property type="nucleotide sequence ID" value="XM_033538998.1"/>
</dbReference>
<protein>
    <submittedName>
        <fullName evidence="1">Uncharacterized protein</fullName>
    </submittedName>
</protein>
<dbReference type="AlphaFoldDB" id="A0A6A6BTM4"/>
<dbReference type="Proteomes" id="UP000799438">
    <property type="component" value="Unassembled WGS sequence"/>
</dbReference>
<organism evidence="1 2">
    <name type="scientific">Aplosporella prunicola CBS 121167</name>
    <dbReference type="NCBI Taxonomy" id="1176127"/>
    <lineage>
        <taxon>Eukaryota</taxon>
        <taxon>Fungi</taxon>
        <taxon>Dikarya</taxon>
        <taxon>Ascomycota</taxon>
        <taxon>Pezizomycotina</taxon>
        <taxon>Dothideomycetes</taxon>
        <taxon>Dothideomycetes incertae sedis</taxon>
        <taxon>Botryosphaeriales</taxon>
        <taxon>Aplosporellaceae</taxon>
        <taxon>Aplosporella</taxon>
    </lineage>
</organism>
<keyword evidence="2" id="KW-1185">Reference proteome</keyword>
<proteinExistence type="predicted"/>
<reference evidence="1" key="1">
    <citation type="journal article" date="2020" name="Stud. Mycol.">
        <title>101 Dothideomycetes genomes: a test case for predicting lifestyles and emergence of pathogens.</title>
        <authorList>
            <person name="Haridas S."/>
            <person name="Albert R."/>
            <person name="Binder M."/>
            <person name="Bloem J."/>
            <person name="Labutti K."/>
            <person name="Salamov A."/>
            <person name="Andreopoulos B."/>
            <person name="Baker S."/>
            <person name="Barry K."/>
            <person name="Bills G."/>
            <person name="Bluhm B."/>
            <person name="Cannon C."/>
            <person name="Castanera R."/>
            <person name="Culley D."/>
            <person name="Daum C."/>
            <person name="Ezra D."/>
            <person name="Gonzalez J."/>
            <person name="Henrissat B."/>
            <person name="Kuo A."/>
            <person name="Liang C."/>
            <person name="Lipzen A."/>
            <person name="Lutzoni F."/>
            <person name="Magnuson J."/>
            <person name="Mondo S."/>
            <person name="Nolan M."/>
            <person name="Ohm R."/>
            <person name="Pangilinan J."/>
            <person name="Park H.-J."/>
            <person name="Ramirez L."/>
            <person name="Alfaro M."/>
            <person name="Sun H."/>
            <person name="Tritt A."/>
            <person name="Yoshinaga Y."/>
            <person name="Zwiers L.-H."/>
            <person name="Turgeon B."/>
            <person name="Goodwin S."/>
            <person name="Spatafora J."/>
            <person name="Crous P."/>
            <person name="Grigoriev I."/>
        </authorList>
    </citation>
    <scope>NUCLEOTIDE SEQUENCE</scope>
    <source>
        <strain evidence="1">CBS 121167</strain>
    </source>
</reference>
<sequence>MILARLRPGFAFLLSRFGHTQTFQASAVRSACAALSKRQFHLICFFLAIFPFNAVTPWSPMTPAARHGCTRFIATKVRRNRTGWLAAAGR</sequence>
<dbReference type="GeneID" id="54296494"/>
<gene>
    <name evidence="1" type="ORF">K452DRAFT_2706</name>
</gene>
<evidence type="ECO:0000313" key="1">
    <source>
        <dbReference type="EMBL" id="KAF2147158.1"/>
    </source>
</evidence>
<dbReference type="EMBL" id="ML995474">
    <property type="protein sequence ID" value="KAF2147158.1"/>
    <property type="molecule type" value="Genomic_DNA"/>
</dbReference>
<evidence type="ECO:0000313" key="2">
    <source>
        <dbReference type="Proteomes" id="UP000799438"/>
    </source>
</evidence>
<accession>A0A6A6BTM4</accession>
<name>A0A6A6BTM4_9PEZI</name>